<sequence>MGSEEAGLGAGPVERKKTSTSPRGLPEGCGGVRCLIRGQLRTALMLLNPGKAPRPNGFPPEYWRLLLQQAGQPLLEMFQEVLEKGKLLLDLRMADTVVLLKPGTAGQYCEDL</sequence>
<reference evidence="2" key="1">
    <citation type="journal article" date="2022" name="bioRxiv">
        <title>Sequencing and chromosome-scale assembly of the giantPleurodeles waltlgenome.</title>
        <authorList>
            <person name="Brown T."/>
            <person name="Elewa A."/>
            <person name="Iarovenko S."/>
            <person name="Subramanian E."/>
            <person name="Araus A.J."/>
            <person name="Petzold A."/>
            <person name="Susuki M."/>
            <person name="Suzuki K.-i.T."/>
            <person name="Hayashi T."/>
            <person name="Toyoda A."/>
            <person name="Oliveira C."/>
            <person name="Osipova E."/>
            <person name="Leigh N.D."/>
            <person name="Simon A."/>
            <person name="Yun M.H."/>
        </authorList>
    </citation>
    <scope>NUCLEOTIDE SEQUENCE</scope>
    <source>
        <strain evidence="2">20211129_DDA</strain>
        <tissue evidence="2">Liver</tissue>
    </source>
</reference>
<evidence type="ECO:0000313" key="3">
    <source>
        <dbReference type="Proteomes" id="UP001066276"/>
    </source>
</evidence>
<accession>A0AAV7TNJ8</accession>
<comment type="caution">
    <text evidence="2">The sequence shown here is derived from an EMBL/GenBank/DDBJ whole genome shotgun (WGS) entry which is preliminary data.</text>
</comment>
<dbReference type="Proteomes" id="UP001066276">
    <property type="component" value="Chromosome 3_2"/>
</dbReference>
<organism evidence="2 3">
    <name type="scientific">Pleurodeles waltl</name>
    <name type="common">Iberian ribbed newt</name>
    <dbReference type="NCBI Taxonomy" id="8319"/>
    <lineage>
        <taxon>Eukaryota</taxon>
        <taxon>Metazoa</taxon>
        <taxon>Chordata</taxon>
        <taxon>Craniata</taxon>
        <taxon>Vertebrata</taxon>
        <taxon>Euteleostomi</taxon>
        <taxon>Amphibia</taxon>
        <taxon>Batrachia</taxon>
        <taxon>Caudata</taxon>
        <taxon>Salamandroidea</taxon>
        <taxon>Salamandridae</taxon>
        <taxon>Pleurodelinae</taxon>
        <taxon>Pleurodeles</taxon>
    </lineage>
</organism>
<name>A0AAV7TNJ8_PLEWA</name>
<gene>
    <name evidence="2" type="ORF">NDU88_003429</name>
</gene>
<keyword evidence="3" id="KW-1185">Reference proteome</keyword>
<evidence type="ECO:0000313" key="2">
    <source>
        <dbReference type="EMBL" id="KAJ1178182.1"/>
    </source>
</evidence>
<proteinExistence type="predicted"/>
<feature type="region of interest" description="Disordered" evidence="1">
    <location>
        <begin position="1"/>
        <end position="27"/>
    </location>
</feature>
<dbReference type="AlphaFoldDB" id="A0AAV7TNJ8"/>
<dbReference type="EMBL" id="JANPWB010000006">
    <property type="protein sequence ID" value="KAJ1178182.1"/>
    <property type="molecule type" value="Genomic_DNA"/>
</dbReference>
<protein>
    <submittedName>
        <fullName evidence="2">Uncharacterized protein</fullName>
    </submittedName>
</protein>
<evidence type="ECO:0000256" key="1">
    <source>
        <dbReference type="SAM" id="MobiDB-lite"/>
    </source>
</evidence>